<dbReference type="Pfam" id="PF07971">
    <property type="entry name" value="Glyco_hydro_92"/>
    <property type="match status" value="1"/>
</dbReference>
<accession>A0ABN5HXU0</accession>
<feature type="domain" description="F5/8 type C" evidence="2">
    <location>
        <begin position="57"/>
        <end position="205"/>
    </location>
</feature>
<proteinExistence type="predicted"/>
<name>A0ABN5HXU0_9ACTN</name>
<dbReference type="PANTHER" id="PTHR12143:SF43">
    <property type="entry name" value="PUTATIVE-RELATED"/>
    <property type="match status" value="1"/>
</dbReference>
<protein>
    <submittedName>
        <fullName evidence="3">Alpha-mannosidase</fullName>
    </submittedName>
</protein>
<keyword evidence="4" id="KW-1185">Reference proteome</keyword>
<dbReference type="Pfam" id="PF00754">
    <property type="entry name" value="F5_F8_type_C"/>
    <property type="match status" value="1"/>
</dbReference>
<dbReference type="InterPro" id="IPR008928">
    <property type="entry name" value="6-hairpin_glycosidase_sf"/>
</dbReference>
<dbReference type="InterPro" id="IPR000421">
    <property type="entry name" value="FA58C"/>
</dbReference>
<evidence type="ECO:0000256" key="1">
    <source>
        <dbReference type="SAM" id="MobiDB-lite"/>
    </source>
</evidence>
<dbReference type="InterPro" id="IPR012939">
    <property type="entry name" value="Glyco_hydro_92"/>
</dbReference>
<dbReference type="InterPro" id="IPR014718">
    <property type="entry name" value="GH-type_carb-bd"/>
</dbReference>
<dbReference type="PANTHER" id="PTHR12143">
    <property type="entry name" value="PEPTIDE N-GLYCANASE PNGASE -RELATED"/>
    <property type="match status" value="1"/>
</dbReference>
<evidence type="ECO:0000313" key="4">
    <source>
        <dbReference type="Proteomes" id="UP000238413"/>
    </source>
</evidence>
<dbReference type="Pfam" id="PF17678">
    <property type="entry name" value="Glyco_hydro_92N"/>
    <property type="match status" value="1"/>
</dbReference>
<dbReference type="NCBIfam" id="TIGR01180">
    <property type="entry name" value="aman2_put"/>
    <property type="match status" value="1"/>
</dbReference>
<dbReference type="Gene3D" id="2.60.120.260">
    <property type="entry name" value="Galactose-binding domain-like"/>
    <property type="match status" value="2"/>
</dbReference>
<reference evidence="3 4" key="1">
    <citation type="submission" date="2018-02" db="EMBL/GenBank/DDBJ databases">
        <title>Complete genome sequence of Streptomyces dengpaensis, the producer of angucyclines.</title>
        <authorList>
            <person name="Yumei L."/>
        </authorList>
    </citation>
    <scope>NUCLEOTIDE SEQUENCE [LARGE SCALE GENOMIC DNA]</scope>
    <source>
        <strain evidence="3 4">XZHG99</strain>
    </source>
</reference>
<dbReference type="SUPFAM" id="SSF49785">
    <property type="entry name" value="Galactose-binding domain-like"/>
    <property type="match status" value="1"/>
</dbReference>
<gene>
    <name evidence="3" type="ORF">C4B68_09460</name>
</gene>
<dbReference type="InterPro" id="IPR005887">
    <property type="entry name" value="GH92_a_mannosidase_put"/>
</dbReference>
<evidence type="ECO:0000313" key="3">
    <source>
        <dbReference type="EMBL" id="AVH55961.1"/>
    </source>
</evidence>
<dbReference type="Gene3D" id="1.20.1610.10">
    <property type="entry name" value="alpha-1,2-mannosidases domains"/>
    <property type="match status" value="1"/>
</dbReference>
<evidence type="ECO:0000259" key="2">
    <source>
        <dbReference type="PROSITE" id="PS50022"/>
    </source>
</evidence>
<dbReference type="EMBL" id="CP026652">
    <property type="protein sequence ID" value="AVH55961.1"/>
    <property type="molecule type" value="Genomic_DNA"/>
</dbReference>
<feature type="region of interest" description="Disordered" evidence="1">
    <location>
        <begin position="32"/>
        <end position="71"/>
    </location>
</feature>
<dbReference type="InterPro" id="IPR008979">
    <property type="entry name" value="Galactose-bd-like_sf"/>
</dbReference>
<organism evidence="3 4">
    <name type="scientific">Streptomyces dengpaensis</name>
    <dbReference type="NCBI Taxonomy" id="2049881"/>
    <lineage>
        <taxon>Bacteria</taxon>
        <taxon>Bacillati</taxon>
        <taxon>Actinomycetota</taxon>
        <taxon>Actinomycetes</taxon>
        <taxon>Kitasatosporales</taxon>
        <taxon>Streptomycetaceae</taxon>
        <taxon>Streptomyces</taxon>
    </lineage>
</organism>
<dbReference type="Gene3D" id="2.70.98.10">
    <property type="match status" value="1"/>
</dbReference>
<dbReference type="Gene3D" id="3.30.2080.10">
    <property type="entry name" value="GH92 mannosidase domain"/>
    <property type="match status" value="1"/>
</dbReference>
<dbReference type="InterPro" id="IPR050883">
    <property type="entry name" value="PNGase"/>
</dbReference>
<dbReference type="RefSeq" id="WP_099498937.1">
    <property type="nucleotide sequence ID" value="NZ_CP026652.1"/>
</dbReference>
<dbReference type="Gene3D" id="1.20.1050.60">
    <property type="entry name" value="alpha-1,2-mannosidase"/>
    <property type="match status" value="1"/>
</dbReference>
<sequence>MGVAALSLVVASQGVAVALPGQPAAADREFASSFESGDPAPDWLNTVDTEPDGTKRASGVDGGYSSGIPGNVTDHVTDVRASGEHTGAGEVKENLVDGEPGTKWLTFAPTGWVEFDLDAPVKVVTYALTSANDHDERDPKDWTLQGSTDGKDWKTLDTRAGESFGERFQTKSYDIASPVEYQHFRLDVTQNNGGGGILQLADVQFSTGQGDDPAPKDMLSLVDRGPSGSPTAKAGAGFTGKRALRYAGTHKPDGRAYSYNKVFDVNVPVGRDTELSYRVFPSMADRDRDYDATNVAVDLVFTDGTYLSDLNATDQHGFRLTPQGQGAAKVLYVNQWNNVTSRIGSVAAGRTVDRILVAYDSPKGPAKFRGWLDDVALRVKQPEKPKAHLSDYALTTRGTNSSGGFSRGNNFPATAVPHGFNFWTPVTNAGSLSWLYDYARANNSDNLPTIQAFSASHEPSPWMGDRQTFQVMPSAASGTPDTGRTARALAFRHEKETARPYYYGVTFENGLKAEMAPTDHAAVMRFTYPGDDASVLFDNVTDQAGLTLDKEKGIVTGYSDVKSGLSTGATRLFVYGVFDAKVTEGDASGVKGYLRFDPSDDRTVTLRLATSLISIDQAKDNLRQEIPDGTSFGEVKARAQQQWDKVLGKVEVEGATPDQLTTLYSSLYRLYLYPNSGFEKVGSKYQYASPFSPMPGPDTPTHTGAKIVEGKVYVNNGFWDTYRTTWPAYSFLTPRQAGEMVDGFVQQYKDGGWTSRWSSPGYADLMTGTSSDVAFADAYVKGVDFDAKSAYDAALKNATVVPPTSGVGRKGMTTSPFLGYTSTDTHEGLSWALEGYLNDYGIARMGQALYKKTGEKHYKEESSYFLNRAQEYVRLFDAKAGFFQGRDEKGGWRVESSTYDPRVWGYDYTETNGWGYAFTAPQDSRGLANLYGGRDGLAEKLDRYFATPETASPEFVGSYGGVIHEMTEARDVRMGMYGHSNQVAHHVNYMYDAAGQPWKTQKNVREVLSRLYTGSEIGQGYHGDEDNGEQSAWFLFSSLGFYPLVMGSGEYAVGSPLFTKATVHLENGEDLVVKAPKNSAKNVYVRGLKVNGKTWTSTSLPHSLISRGGVLEFDMSSKPSSWGSGRNAAPVSITQDDKVPSPRADALKGEGALFDNTSATDAAVTSVDLPTSASAKGVQYTLTSSDRAKAPAGWVLQGSSDGSKWTDLDRRSGESFAWDKQTRAFTVADPGSYAHYRLVLDGEARLAEVELLA</sequence>
<dbReference type="SUPFAM" id="SSF48208">
    <property type="entry name" value="Six-hairpin glycosidases"/>
    <property type="match status" value="1"/>
</dbReference>
<dbReference type="PROSITE" id="PS50022">
    <property type="entry name" value="FA58C_3"/>
    <property type="match status" value="1"/>
</dbReference>
<feature type="region of interest" description="Disordered" evidence="1">
    <location>
        <begin position="1120"/>
        <end position="1142"/>
    </location>
</feature>
<dbReference type="InterPro" id="IPR041371">
    <property type="entry name" value="GH92_N"/>
</dbReference>
<dbReference type="Proteomes" id="UP000238413">
    <property type="component" value="Chromosome"/>
</dbReference>